<keyword evidence="2" id="KW-0328">Glycosyltransferase</keyword>
<dbReference type="Proteomes" id="UP001491088">
    <property type="component" value="Chromosome"/>
</dbReference>
<feature type="transmembrane region" description="Helical" evidence="1">
    <location>
        <begin position="435"/>
        <end position="454"/>
    </location>
</feature>
<evidence type="ECO:0000256" key="1">
    <source>
        <dbReference type="SAM" id="Phobius"/>
    </source>
</evidence>
<keyword evidence="1" id="KW-0812">Transmembrane</keyword>
<reference evidence="2 3" key="1">
    <citation type="submission" date="2024-03" db="EMBL/GenBank/DDBJ databases">
        <authorList>
            <person name="Cao K."/>
        </authorList>
    </citation>
    <scope>NUCLEOTIDE SEQUENCE [LARGE SCALE GENOMIC DNA]</scope>
    <source>
        <strain evidence="2 3">MCCC 1K00696</strain>
    </source>
</reference>
<feature type="transmembrane region" description="Helical" evidence="1">
    <location>
        <begin position="190"/>
        <end position="209"/>
    </location>
</feature>
<feature type="transmembrane region" description="Helical" evidence="1">
    <location>
        <begin position="370"/>
        <end position="389"/>
    </location>
</feature>
<gene>
    <name evidence="2" type="ORF">WG950_12440</name>
</gene>
<organism evidence="2 3">
    <name type="scientific">Polaribacter marinaquae</name>
    <dbReference type="NCBI Taxonomy" id="1642819"/>
    <lineage>
        <taxon>Bacteria</taxon>
        <taxon>Pseudomonadati</taxon>
        <taxon>Bacteroidota</taxon>
        <taxon>Flavobacteriia</taxon>
        <taxon>Flavobacteriales</taxon>
        <taxon>Flavobacteriaceae</taxon>
    </lineage>
</organism>
<evidence type="ECO:0000313" key="3">
    <source>
        <dbReference type="Proteomes" id="UP001491088"/>
    </source>
</evidence>
<name>A0ABZ2TQB7_9FLAO</name>
<feature type="transmembrane region" description="Helical" evidence="1">
    <location>
        <begin position="7"/>
        <end position="26"/>
    </location>
</feature>
<feature type="transmembrane region" description="Helical" evidence="1">
    <location>
        <begin position="229"/>
        <end position="259"/>
    </location>
</feature>
<feature type="transmembrane region" description="Helical" evidence="1">
    <location>
        <begin position="343"/>
        <end position="364"/>
    </location>
</feature>
<dbReference type="EMBL" id="CP150496">
    <property type="protein sequence ID" value="WYW55332.1"/>
    <property type="molecule type" value="Genomic_DNA"/>
</dbReference>
<feature type="transmembrane region" description="Helical" evidence="1">
    <location>
        <begin position="280"/>
        <end position="302"/>
    </location>
</feature>
<feature type="transmembrane region" description="Helical" evidence="1">
    <location>
        <begin position="57"/>
        <end position="75"/>
    </location>
</feature>
<dbReference type="GO" id="GO:0016757">
    <property type="term" value="F:glycosyltransferase activity"/>
    <property type="evidence" value="ECO:0007669"/>
    <property type="project" value="UniProtKB-KW"/>
</dbReference>
<evidence type="ECO:0000313" key="2">
    <source>
        <dbReference type="EMBL" id="WYW55332.1"/>
    </source>
</evidence>
<keyword evidence="1" id="KW-1133">Transmembrane helix</keyword>
<dbReference type="Pfam" id="PF26314">
    <property type="entry name" value="MptA_B_family"/>
    <property type="match status" value="1"/>
</dbReference>
<feature type="transmembrane region" description="Helical" evidence="1">
    <location>
        <begin position="143"/>
        <end position="170"/>
    </location>
</feature>
<keyword evidence="1" id="KW-0472">Membrane</keyword>
<protein>
    <submittedName>
        <fullName evidence="2">Mannosyltransferase</fullName>
    </submittedName>
</protein>
<sequence>MAFLKKYTTAFAVCLSIIAYFLFAYFIERTAFYTVCFLWFSLFTGFFILIKNKQTSFETLAAIAILFRLVFLFSIPNLSQDFYRFIWDGRMLLNGFNPYLSLPETFIQQNIQPIADAKELYAGMGSLNGSHFTNYPPLNQLCFLIAALFASKSIFGSVIVLRTLIILADLGILYFGKKLLQNLNLPIKNIFWYVLNPFIIIEMTGNLHFESVMLFFLVWALYKLQQQKWIFAAILIACSVSVKLIPLLFLPLFFQWFVYSKVNFKAKENWLGFKINFKGLLKFIAFNSIILIVTALLFLPFFSSELIHNYSNSVGLWFRNFEFNASFYYIFREIGYFFRGYNEIAIIGKITPVLTILFLLYVTFFRKNKSSIQLITAMLFGLCFYYFTATTVHPWYVATPLILSVFTKYKFPVVWSLLIILTYQAYANTPWQENLSIVFLEYFVLYSFISYELWQDYKMKKL</sequence>
<feature type="transmembrane region" description="Helical" evidence="1">
    <location>
        <begin position="32"/>
        <end position="50"/>
    </location>
</feature>
<proteinExistence type="predicted"/>
<feature type="transmembrane region" description="Helical" evidence="1">
    <location>
        <begin position="401"/>
        <end position="423"/>
    </location>
</feature>
<accession>A0ABZ2TQB7</accession>
<dbReference type="RefSeq" id="WP_340932769.1">
    <property type="nucleotide sequence ID" value="NZ_CP150496.1"/>
</dbReference>
<keyword evidence="2" id="KW-0808">Transferase</keyword>
<keyword evidence="3" id="KW-1185">Reference proteome</keyword>